<name>A0AAD4JQS7_PERFH</name>
<feature type="binding site" evidence="13">
    <location>
        <position position="122"/>
    </location>
    <ligand>
        <name>Mn(2+)</name>
        <dbReference type="ChEBI" id="CHEBI:29035"/>
    </ligand>
</feature>
<evidence type="ECO:0000256" key="1">
    <source>
        <dbReference type="ARBA" id="ARBA00004271"/>
    </source>
</evidence>
<dbReference type="PANTHER" id="PTHR31238">
    <property type="entry name" value="GERMIN-LIKE PROTEIN SUBFAMILY 3 MEMBER 3"/>
    <property type="match status" value="1"/>
</dbReference>
<keyword evidence="6 15" id="KW-0732">Signal</keyword>
<dbReference type="InterPro" id="IPR006045">
    <property type="entry name" value="Cupin_1"/>
</dbReference>
<dbReference type="GO" id="GO:0009506">
    <property type="term" value="C:plasmodesma"/>
    <property type="evidence" value="ECO:0007669"/>
    <property type="project" value="UniProtKB-ARBA"/>
</dbReference>
<dbReference type="Pfam" id="PF00190">
    <property type="entry name" value="Cupin_1"/>
    <property type="match status" value="1"/>
</dbReference>
<feature type="binding site" evidence="13">
    <location>
        <position position="115"/>
    </location>
    <ligand>
        <name>Mn(2+)</name>
        <dbReference type="ChEBI" id="CHEBI:29035"/>
    </ligand>
</feature>
<comment type="catalytic activity">
    <reaction evidence="9">
        <text>2 superoxide + 2 H(+) = H2O2 + O2</text>
        <dbReference type="Rhea" id="RHEA:20696"/>
        <dbReference type="ChEBI" id="CHEBI:15378"/>
        <dbReference type="ChEBI" id="CHEBI:15379"/>
        <dbReference type="ChEBI" id="CHEBI:16240"/>
        <dbReference type="ChEBI" id="CHEBI:18421"/>
        <dbReference type="EC" id="1.15.1.1"/>
    </reaction>
</comment>
<evidence type="ECO:0000256" key="7">
    <source>
        <dbReference type="ARBA" id="ARBA00023157"/>
    </source>
</evidence>
<keyword evidence="7 14" id="KW-1015">Disulfide bond</keyword>
<evidence type="ECO:0000256" key="8">
    <source>
        <dbReference type="ARBA" id="ARBA00023211"/>
    </source>
</evidence>
<organism evidence="17 18">
    <name type="scientific">Perilla frutescens var. hirtella</name>
    <name type="common">Perilla citriodora</name>
    <name type="synonym">Perilla setoyensis</name>
    <dbReference type="NCBI Taxonomy" id="608512"/>
    <lineage>
        <taxon>Eukaryota</taxon>
        <taxon>Viridiplantae</taxon>
        <taxon>Streptophyta</taxon>
        <taxon>Embryophyta</taxon>
        <taxon>Tracheophyta</taxon>
        <taxon>Spermatophyta</taxon>
        <taxon>Magnoliopsida</taxon>
        <taxon>eudicotyledons</taxon>
        <taxon>Gunneridae</taxon>
        <taxon>Pentapetalae</taxon>
        <taxon>asterids</taxon>
        <taxon>lamiids</taxon>
        <taxon>Lamiales</taxon>
        <taxon>Lamiaceae</taxon>
        <taxon>Nepetoideae</taxon>
        <taxon>Elsholtzieae</taxon>
        <taxon>Perilla</taxon>
    </lineage>
</organism>
<dbReference type="Proteomes" id="UP001190926">
    <property type="component" value="Unassembled WGS sequence"/>
</dbReference>
<dbReference type="InterPro" id="IPR011051">
    <property type="entry name" value="RmlC_Cupin_sf"/>
</dbReference>
<keyword evidence="8 12" id="KW-0464">Manganese</keyword>
<dbReference type="GO" id="GO:0010497">
    <property type="term" value="P:plasmodesmata-mediated intercellular transport"/>
    <property type="evidence" value="ECO:0007669"/>
    <property type="project" value="UniProtKB-ARBA"/>
</dbReference>
<feature type="binding site" evidence="13">
    <location>
        <position position="161"/>
    </location>
    <ligand>
        <name>Mn(2+)</name>
        <dbReference type="ChEBI" id="CHEBI:29035"/>
    </ligand>
</feature>
<accession>A0AAD4JQS7</accession>
<feature type="binding site" evidence="12">
    <location>
        <position position="122"/>
    </location>
    <ligand>
        <name>oxalate</name>
        <dbReference type="ChEBI" id="CHEBI:30623"/>
    </ligand>
</feature>
<dbReference type="CDD" id="cd02241">
    <property type="entry name" value="cupin_OxOx"/>
    <property type="match status" value="1"/>
</dbReference>
<comment type="subunit">
    <text evidence="11">Monomer. In the absence of manganese, it forms tetrameric and pentameric forms which show superoxide dismutase activity.</text>
</comment>
<evidence type="ECO:0000256" key="5">
    <source>
        <dbReference type="ARBA" id="ARBA00022723"/>
    </source>
</evidence>
<evidence type="ECO:0000313" key="17">
    <source>
        <dbReference type="EMBL" id="KAH6837420.1"/>
    </source>
</evidence>
<feature type="domain" description="Cupin type-1" evidence="16">
    <location>
        <begin position="67"/>
        <end position="215"/>
    </location>
</feature>
<keyword evidence="18" id="KW-1185">Reference proteome</keyword>
<proteinExistence type="inferred from homology"/>
<keyword evidence="4 15" id="KW-0964">Secreted</keyword>
<evidence type="ECO:0000256" key="10">
    <source>
        <dbReference type="ARBA" id="ARBA00058969"/>
    </source>
</evidence>
<dbReference type="EMBL" id="SDAM02000018">
    <property type="protein sequence ID" value="KAH6837420.1"/>
    <property type="molecule type" value="Genomic_DNA"/>
</dbReference>
<evidence type="ECO:0000256" key="2">
    <source>
        <dbReference type="ARBA" id="ARBA00007456"/>
    </source>
</evidence>
<comment type="caution">
    <text evidence="17">The sequence shown here is derived from an EMBL/GenBank/DDBJ whole genome shotgun (WGS) entry which is preliminary data.</text>
</comment>
<dbReference type="PRINTS" id="PR00325">
    <property type="entry name" value="GERMIN"/>
</dbReference>
<feature type="chain" id="PRO_5041780444" description="Germin-like protein" evidence="15">
    <location>
        <begin position="29"/>
        <end position="222"/>
    </location>
</feature>
<dbReference type="GO" id="GO:0004784">
    <property type="term" value="F:superoxide dismutase activity"/>
    <property type="evidence" value="ECO:0007669"/>
    <property type="project" value="UniProtKB-EC"/>
</dbReference>
<sequence>MASTVIQSPQFSTLILTLVLLLPSPSLSSDPDPLQDFCIADLQGRISVNGFPCKPASNVTSDDFFFGGLAREGNTNNSFGSSVIQGNVLAFPGLNTLGISMNRLDIAPGGIIPPHSHPRATESGIVIQGQLLVGLITTSGVFYAKNLIAGQMFVIPRGLLHFQLNVGNEKALIYSAFNSHMPGSVYVSVTLFGSRPSVPNDVLKKAFLVNESVIDQIKSKFG</sequence>
<evidence type="ECO:0000256" key="11">
    <source>
        <dbReference type="ARBA" id="ARBA00064720"/>
    </source>
</evidence>
<feature type="binding site" evidence="12">
    <location>
        <position position="117"/>
    </location>
    <ligand>
        <name>oxalate</name>
        <dbReference type="ChEBI" id="CHEBI:30623"/>
    </ligand>
</feature>
<evidence type="ECO:0000256" key="13">
    <source>
        <dbReference type="PIRSR" id="PIRSR601929-2"/>
    </source>
</evidence>
<evidence type="ECO:0000256" key="3">
    <source>
        <dbReference type="ARBA" id="ARBA00022523"/>
    </source>
</evidence>
<dbReference type="SMART" id="SM00835">
    <property type="entry name" value="Cupin_1"/>
    <property type="match status" value="1"/>
</dbReference>
<gene>
    <name evidence="17" type="ORF">C2S53_015642</name>
</gene>
<comment type="function">
    <text evidence="10">May interact with bacterial adhesins thereby protecting the reproductive tissues from microbial attack. Has no oxalate oxidase activity.</text>
</comment>
<dbReference type="GO" id="GO:2000280">
    <property type="term" value="P:regulation of root development"/>
    <property type="evidence" value="ECO:0007669"/>
    <property type="project" value="UniProtKB-ARBA"/>
</dbReference>
<evidence type="ECO:0000259" key="16">
    <source>
        <dbReference type="SMART" id="SM00835"/>
    </source>
</evidence>
<evidence type="ECO:0000256" key="6">
    <source>
        <dbReference type="ARBA" id="ARBA00022729"/>
    </source>
</evidence>
<evidence type="ECO:0000256" key="14">
    <source>
        <dbReference type="PIRSR" id="PIRSR601929-3"/>
    </source>
</evidence>
<evidence type="ECO:0000256" key="4">
    <source>
        <dbReference type="ARBA" id="ARBA00022525"/>
    </source>
</evidence>
<feature type="binding site" evidence="13">
    <location>
        <position position="117"/>
    </location>
    <ligand>
        <name>Mn(2+)</name>
        <dbReference type="ChEBI" id="CHEBI:29035"/>
    </ligand>
</feature>
<comment type="subcellular location">
    <subcellularLocation>
        <location evidence="1 15">Secreted</location>
        <location evidence="1 15">Extracellular space</location>
        <location evidence="1 15">Apoplast</location>
    </subcellularLocation>
</comment>
<dbReference type="SUPFAM" id="SSF51182">
    <property type="entry name" value="RmlC-like cupins"/>
    <property type="match status" value="1"/>
</dbReference>
<dbReference type="GO" id="GO:0030145">
    <property type="term" value="F:manganese ion binding"/>
    <property type="evidence" value="ECO:0007669"/>
    <property type="project" value="UniProtKB-UniRule"/>
</dbReference>
<dbReference type="FunFam" id="2.60.120.10:FF:000025">
    <property type="entry name" value="germin-like protein subfamily 2 member 1"/>
    <property type="match status" value="1"/>
</dbReference>
<keyword evidence="5 12" id="KW-0479">Metal-binding</keyword>
<dbReference type="GO" id="GO:0048046">
    <property type="term" value="C:apoplast"/>
    <property type="evidence" value="ECO:0007669"/>
    <property type="project" value="UniProtKB-SubCell"/>
</dbReference>
<feature type="disulfide bond" evidence="14">
    <location>
        <begin position="38"/>
        <end position="53"/>
    </location>
</feature>
<keyword evidence="3 15" id="KW-0052">Apoplast</keyword>
<evidence type="ECO:0000256" key="12">
    <source>
        <dbReference type="PIRSR" id="PIRSR601929-1"/>
    </source>
</evidence>
<reference evidence="17 18" key="1">
    <citation type="journal article" date="2021" name="Nat. Commun.">
        <title>Incipient diploidization of the medicinal plant Perilla within 10,000 years.</title>
        <authorList>
            <person name="Zhang Y."/>
            <person name="Shen Q."/>
            <person name="Leng L."/>
            <person name="Zhang D."/>
            <person name="Chen S."/>
            <person name="Shi Y."/>
            <person name="Ning Z."/>
            <person name="Chen S."/>
        </authorList>
    </citation>
    <scope>NUCLEOTIDE SEQUENCE [LARGE SCALE GENOMIC DNA]</scope>
    <source>
        <strain evidence="18">cv. PC099</strain>
    </source>
</reference>
<dbReference type="InterPro" id="IPR014710">
    <property type="entry name" value="RmlC-like_jellyroll"/>
</dbReference>
<dbReference type="Gene3D" id="2.60.120.10">
    <property type="entry name" value="Jelly Rolls"/>
    <property type="match status" value="1"/>
</dbReference>
<feature type="signal peptide" evidence="15">
    <location>
        <begin position="1"/>
        <end position="28"/>
    </location>
</feature>
<evidence type="ECO:0000256" key="9">
    <source>
        <dbReference type="ARBA" id="ARBA00049204"/>
    </source>
</evidence>
<protein>
    <recommendedName>
        <fullName evidence="15">Germin-like protein</fullName>
    </recommendedName>
</protein>
<dbReference type="InterPro" id="IPR001929">
    <property type="entry name" value="Germin"/>
</dbReference>
<comment type="similarity">
    <text evidence="2 15">Belongs to the germin family.</text>
</comment>
<dbReference type="AlphaFoldDB" id="A0AAD4JQS7"/>
<feature type="binding site" evidence="12">
    <location>
        <position position="102"/>
    </location>
    <ligand>
        <name>oxalate</name>
        <dbReference type="ChEBI" id="CHEBI:30623"/>
    </ligand>
</feature>
<evidence type="ECO:0000256" key="15">
    <source>
        <dbReference type="RuleBase" id="RU366015"/>
    </source>
</evidence>
<evidence type="ECO:0000313" key="18">
    <source>
        <dbReference type="Proteomes" id="UP001190926"/>
    </source>
</evidence>